<evidence type="ECO:0000256" key="2">
    <source>
        <dbReference type="ARBA" id="ARBA00022801"/>
    </source>
</evidence>
<keyword evidence="3" id="KW-0812">Transmembrane</keyword>
<dbReference type="Proteomes" id="UP000184251">
    <property type="component" value="Unassembled WGS sequence"/>
</dbReference>
<dbReference type="InterPro" id="IPR051158">
    <property type="entry name" value="Metallophosphoesterase_sf"/>
</dbReference>
<dbReference type="Gene3D" id="3.60.21.10">
    <property type="match status" value="1"/>
</dbReference>
<dbReference type="InterPro" id="IPR029052">
    <property type="entry name" value="Metallo-depent_PP-like"/>
</dbReference>
<reference evidence="5 6" key="1">
    <citation type="submission" date="2016-11" db="EMBL/GenBank/DDBJ databases">
        <authorList>
            <person name="Jaros S."/>
            <person name="Januszkiewicz K."/>
            <person name="Wedrychowicz H."/>
        </authorList>
    </citation>
    <scope>NUCLEOTIDE SEQUENCE [LARGE SCALE GENOMIC DNA]</scope>
    <source>
        <strain evidence="5 6">DSM 14828</strain>
    </source>
</reference>
<keyword evidence="1" id="KW-0479">Metal-binding</keyword>
<evidence type="ECO:0000256" key="1">
    <source>
        <dbReference type="ARBA" id="ARBA00022723"/>
    </source>
</evidence>
<sequence>MKRILKIMTGKTIIAIDGLHLYDSGFRIREGGSGLIIKKKNNVRIIGNLIAIIAFLAWVFWSNRAIQITTYKVKSPRISDNLSGFTIAHVSDLHNQKFGYGQRNLISKIAIVKPHIIAVTGDLVDSRSTDIDMAMIFIKEAAKVAPVYYVTGNHEARIEDYDELKQRLEIAGAHIMDGQIEEIFHNDEIISLMGVADPSFTDISVYVGEGETVANDIRSISYDKDSYSILLSHRPELFQVYVSAGLDLVLAGHAHGGQFRIPFIGGVIAPNQGYLPKYTSGIIKDGKTKMIVSRGMGSSIIPMRINNRPELVVVRLSN</sequence>
<dbReference type="GO" id="GO:0016020">
    <property type="term" value="C:membrane"/>
    <property type="evidence" value="ECO:0007669"/>
    <property type="project" value="GOC"/>
</dbReference>
<dbReference type="SUPFAM" id="SSF56300">
    <property type="entry name" value="Metallo-dependent phosphatases"/>
    <property type="match status" value="1"/>
</dbReference>
<evidence type="ECO:0000256" key="3">
    <source>
        <dbReference type="SAM" id="Phobius"/>
    </source>
</evidence>
<feature type="domain" description="Calcineurin-like phosphoesterase" evidence="4">
    <location>
        <begin position="86"/>
        <end position="256"/>
    </location>
</feature>
<keyword evidence="2" id="KW-0378">Hydrolase</keyword>
<feature type="transmembrane region" description="Helical" evidence="3">
    <location>
        <begin position="43"/>
        <end position="61"/>
    </location>
</feature>
<evidence type="ECO:0000313" key="5">
    <source>
        <dbReference type="EMBL" id="SHE79328.1"/>
    </source>
</evidence>
<evidence type="ECO:0000313" key="6">
    <source>
        <dbReference type="Proteomes" id="UP000184251"/>
    </source>
</evidence>
<keyword evidence="3" id="KW-1133">Transmembrane helix</keyword>
<dbReference type="STRING" id="1120975.SAMN02746064_01204"/>
<proteinExistence type="predicted"/>
<keyword evidence="6" id="KW-1185">Reference proteome</keyword>
<dbReference type="GO" id="GO:0046872">
    <property type="term" value="F:metal ion binding"/>
    <property type="evidence" value="ECO:0007669"/>
    <property type="project" value="UniProtKB-KW"/>
</dbReference>
<organism evidence="5 6">
    <name type="scientific">Alkalibacter saccharofermentans DSM 14828</name>
    <dbReference type="NCBI Taxonomy" id="1120975"/>
    <lineage>
        <taxon>Bacteria</taxon>
        <taxon>Bacillati</taxon>
        <taxon>Bacillota</taxon>
        <taxon>Clostridia</taxon>
        <taxon>Eubacteriales</taxon>
        <taxon>Eubacteriaceae</taxon>
        <taxon>Alkalibacter</taxon>
    </lineage>
</organism>
<name>A0A1M4WDJ8_9FIRM</name>
<protein>
    <recommendedName>
        <fullName evidence="4">Calcineurin-like phosphoesterase domain-containing protein</fullName>
    </recommendedName>
</protein>
<evidence type="ECO:0000259" key="4">
    <source>
        <dbReference type="Pfam" id="PF00149"/>
    </source>
</evidence>
<dbReference type="GO" id="GO:0008758">
    <property type="term" value="F:UDP-2,3-diacylglucosamine hydrolase activity"/>
    <property type="evidence" value="ECO:0007669"/>
    <property type="project" value="TreeGrafter"/>
</dbReference>
<keyword evidence="3" id="KW-0472">Membrane</keyword>
<gene>
    <name evidence="5" type="ORF">SAMN02746064_01204</name>
</gene>
<accession>A0A1M4WDJ8</accession>
<dbReference type="Pfam" id="PF00149">
    <property type="entry name" value="Metallophos"/>
    <property type="match status" value="1"/>
</dbReference>
<dbReference type="GO" id="GO:0009245">
    <property type="term" value="P:lipid A biosynthetic process"/>
    <property type="evidence" value="ECO:0007669"/>
    <property type="project" value="TreeGrafter"/>
</dbReference>
<dbReference type="CDD" id="cd07385">
    <property type="entry name" value="MPP_YkuE_C"/>
    <property type="match status" value="1"/>
</dbReference>
<dbReference type="EMBL" id="FQTU01000007">
    <property type="protein sequence ID" value="SHE79328.1"/>
    <property type="molecule type" value="Genomic_DNA"/>
</dbReference>
<dbReference type="PANTHER" id="PTHR31302:SF31">
    <property type="entry name" value="PHOSPHODIESTERASE YAEI"/>
    <property type="match status" value="1"/>
</dbReference>
<dbReference type="InterPro" id="IPR004843">
    <property type="entry name" value="Calcineurin-like_PHP"/>
</dbReference>
<dbReference type="PANTHER" id="PTHR31302">
    <property type="entry name" value="TRANSMEMBRANE PROTEIN WITH METALLOPHOSPHOESTERASE DOMAIN-RELATED"/>
    <property type="match status" value="1"/>
</dbReference>
<dbReference type="AlphaFoldDB" id="A0A1M4WDJ8"/>